<protein>
    <submittedName>
        <fullName evidence="1">YdcF family protein</fullName>
    </submittedName>
</protein>
<dbReference type="InterPro" id="IPR051599">
    <property type="entry name" value="Cell_Envelope_Assoc"/>
</dbReference>
<dbReference type="Proteomes" id="UP000824242">
    <property type="component" value="Unassembled WGS sequence"/>
</dbReference>
<dbReference type="AlphaFoldDB" id="A0A9D1AKZ9"/>
<evidence type="ECO:0000313" key="2">
    <source>
        <dbReference type="Proteomes" id="UP000824242"/>
    </source>
</evidence>
<evidence type="ECO:0000313" key="1">
    <source>
        <dbReference type="EMBL" id="HIR46527.1"/>
    </source>
</evidence>
<proteinExistence type="predicted"/>
<accession>A0A9D1AKZ9</accession>
<dbReference type="PANTHER" id="PTHR30336:SF20">
    <property type="entry name" value="DUF218 DOMAIN-CONTAINING PROTEIN"/>
    <property type="match status" value="1"/>
</dbReference>
<sequence length="274" mass="30638">MDVQQTADWINVLGDFCGMRDVPALTREQLKKRYGWEQADVMVLFGGSILCGAEVLARAMQEKAAKRFLIVGGEGHTTESLRQKIHAEFPHIETAGRSEAECFAAYLWEKWGLCPDALETQSTNCGNNVTYCLRLLEEQGIRPASILLSQDASMQRRMDAGFRQACSPETVLVNYAVYRAKVVATENGLAFAEEIPGMWDLERYLSLLLGEIPRLMDDANGYGPRGKGFIAHVEIPREVRKAYEGLCAQYGELVRPANEAYSSENAEKRMNSML</sequence>
<dbReference type="EMBL" id="DVGZ01000026">
    <property type="protein sequence ID" value="HIR46527.1"/>
    <property type="molecule type" value="Genomic_DNA"/>
</dbReference>
<reference evidence="1" key="2">
    <citation type="journal article" date="2021" name="PeerJ">
        <title>Extensive microbial diversity within the chicken gut microbiome revealed by metagenomics and culture.</title>
        <authorList>
            <person name="Gilroy R."/>
            <person name="Ravi A."/>
            <person name="Getino M."/>
            <person name="Pursley I."/>
            <person name="Horton D.L."/>
            <person name="Alikhan N.F."/>
            <person name="Baker D."/>
            <person name="Gharbi K."/>
            <person name="Hall N."/>
            <person name="Watson M."/>
            <person name="Adriaenssens E.M."/>
            <person name="Foster-Nyarko E."/>
            <person name="Jarju S."/>
            <person name="Secka A."/>
            <person name="Antonio M."/>
            <person name="Oren A."/>
            <person name="Chaudhuri R.R."/>
            <person name="La Ragione R."/>
            <person name="Hildebrand F."/>
            <person name="Pallen M.J."/>
        </authorList>
    </citation>
    <scope>NUCLEOTIDE SEQUENCE</scope>
    <source>
        <strain evidence="1">ChiSxjej1B13-7958</strain>
    </source>
</reference>
<dbReference type="Gene3D" id="1.10.3620.10">
    <property type="entry name" value="YdcF like domain"/>
    <property type="match status" value="1"/>
</dbReference>
<dbReference type="GO" id="GO:0005886">
    <property type="term" value="C:plasma membrane"/>
    <property type="evidence" value="ECO:0007669"/>
    <property type="project" value="TreeGrafter"/>
</dbReference>
<reference evidence="1" key="1">
    <citation type="submission" date="2020-10" db="EMBL/GenBank/DDBJ databases">
        <authorList>
            <person name="Gilroy R."/>
        </authorList>
    </citation>
    <scope>NUCLEOTIDE SEQUENCE</scope>
    <source>
        <strain evidence="1">ChiSxjej1B13-7958</strain>
    </source>
</reference>
<dbReference type="InterPro" id="IPR014729">
    <property type="entry name" value="Rossmann-like_a/b/a_fold"/>
</dbReference>
<dbReference type="PANTHER" id="PTHR30336">
    <property type="entry name" value="INNER MEMBRANE PROTEIN, PROBABLE PERMEASE"/>
    <property type="match status" value="1"/>
</dbReference>
<comment type="caution">
    <text evidence="1">The sequence shown here is derived from an EMBL/GenBank/DDBJ whole genome shotgun (WGS) entry which is preliminary data.</text>
</comment>
<organism evidence="1 2">
    <name type="scientific">Candidatus Caccousia avicola</name>
    <dbReference type="NCBI Taxonomy" id="2840721"/>
    <lineage>
        <taxon>Bacteria</taxon>
        <taxon>Bacillati</taxon>
        <taxon>Bacillota</taxon>
        <taxon>Clostridia</taxon>
        <taxon>Eubacteriales</taxon>
        <taxon>Oscillospiraceae</taxon>
        <taxon>Oscillospiraceae incertae sedis</taxon>
        <taxon>Candidatus Caccousia</taxon>
    </lineage>
</organism>
<dbReference type="Gene3D" id="3.40.50.620">
    <property type="entry name" value="HUPs"/>
    <property type="match status" value="1"/>
</dbReference>
<name>A0A9D1AKZ9_9FIRM</name>
<gene>
    <name evidence="1" type="ORF">IAB89_02540</name>
</gene>